<dbReference type="Gene3D" id="3.40.710.10">
    <property type="entry name" value="DD-peptidase/beta-lactamase superfamily"/>
    <property type="match status" value="1"/>
</dbReference>
<comment type="caution">
    <text evidence="1">The sequence shown here is derived from an EMBL/GenBank/DDBJ whole genome shotgun (WGS) entry which is preliminary data.</text>
</comment>
<dbReference type="EMBL" id="VSSQ01025615">
    <property type="protein sequence ID" value="MPM73864.1"/>
    <property type="molecule type" value="Genomic_DNA"/>
</dbReference>
<dbReference type="InterPro" id="IPR012338">
    <property type="entry name" value="Beta-lactam/transpept-like"/>
</dbReference>
<dbReference type="PANTHER" id="PTHR43283:SF7">
    <property type="entry name" value="BETA-LACTAMASE-RELATED DOMAIN-CONTAINING PROTEIN"/>
    <property type="match status" value="1"/>
</dbReference>
<proteinExistence type="predicted"/>
<dbReference type="InterPro" id="IPR050789">
    <property type="entry name" value="Diverse_Enzym_Activities"/>
</dbReference>
<dbReference type="SUPFAM" id="SSF56601">
    <property type="entry name" value="beta-lactamase/transpeptidase-like"/>
    <property type="match status" value="1"/>
</dbReference>
<gene>
    <name evidence="1" type="ORF">SDC9_120849</name>
</gene>
<dbReference type="PANTHER" id="PTHR43283">
    <property type="entry name" value="BETA-LACTAMASE-RELATED"/>
    <property type="match status" value="1"/>
</dbReference>
<organism evidence="1">
    <name type="scientific">bioreactor metagenome</name>
    <dbReference type="NCBI Taxonomy" id="1076179"/>
    <lineage>
        <taxon>unclassified sequences</taxon>
        <taxon>metagenomes</taxon>
        <taxon>ecological metagenomes</taxon>
    </lineage>
</organism>
<accession>A0A645CAB2</accession>
<reference evidence="1" key="1">
    <citation type="submission" date="2019-08" db="EMBL/GenBank/DDBJ databases">
        <authorList>
            <person name="Kucharzyk K."/>
            <person name="Murdoch R.W."/>
            <person name="Higgins S."/>
            <person name="Loffler F."/>
        </authorList>
    </citation>
    <scope>NUCLEOTIDE SEQUENCE</scope>
</reference>
<name>A0A645CAB2_9ZZZZ</name>
<protein>
    <submittedName>
        <fullName evidence="1">Uncharacterized protein</fullName>
    </submittedName>
</protein>
<evidence type="ECO:0000313" key="1">
    <source>
        <dbReference type="EMBL" id="MPM73864.1"/>
    </source>
</evidence>
<sequence>MDALPGTNSVYKEWDVILLSAALSAATGMNTFDFCNEFLYKPLGIESGRWFTYPDGLCYNIGTTQAEQAQSDLSARDLAKIGLLLKNGGKWIGGQIISEGYVKEALSPLDLTHGHTLIKHGYGYLWWIYPDGYGCSGYGGQQIKVIPQLDIVYVLQATALSSHRDYNDVVNEIIDLL</sequence>
<dbReference type="AlphaFoldDB" id="A0A645CAB2"/>